<keyword evidence="2" id="KW-0175">Coiled coil</keyword>
<comment type="subcellular location">
    <subcellularLocation>
        <location evidence="1">Cell envelope</location>
    </subcellularLocation>
</comment>
<dbReference type="SUPFAM" id="SSF111369">
    <property type="entry name" value="HlyD-like secretion proteins"/>
    <property type="match status" value="2"/>
</dbReference>
<evidence type="ECO:0000256" key="1">
    <source>
        <dbReference type="ARBA" id="ARBA00004196"/>
    </source>
</evidence>
<dbReference type="AlphaFoldDB" id="A0A4Q2EGV4"/>
<dbReference type="RefSeq" id="WP_129458504.1">
    <property type="nucleotide sequence ID" value="NZ_PPCV01000004.1"/>
</dbReference>
<comment type="caution">
    <text evidence="5">The sequence shown here is derived from an EMBL/GenBank/DDBJ whole genome shotgun (WGS) entry which is preliminary data.</text>
</comment>
<sequence length="593" mass="58997">MRRRRYLIIGTSLAVVLVLLVALWPRPQRALSYVTAPVSRGDLHQQLTLVGPVERSGASTVEFSAAGMVTAVNVQVGDTVSAGQALASIDPADLRLALLQARARLTQTQAQLDSDLAAQKAGSARTQAGLPSAGGMGAPGGAVPGGGTTPPSTPGGGKGSLPTGTPTYVTAMNDSLAALQVAVKDQQKKCTPVFEALQRLKNIPLPTALPTPSARPTSTATAPVSPSASPSTTESAPTTPPSPTDSTTASPSSSTTATSATPTPSLPAITRADLDKLAGMADQVTACSDALGALATAEGNAGAAIATAAQGLSQQTQQAMAAVAAAQANLEVAARQASEQAMKAAQAEMAKQMAANFGATVTDATIASDRAAVLQAQQGVDRAETDLSQATITSPISGVVGALSLTVGESSAGKSATIVGPGAVSITVNVPLADRPLVAAGVAAQVGHLATRPSLTGTVASIGVLPATTGSQPAYPTRLNADDPGQTLPQGSYAQVSLDLARATDVLTVPMSAVTKTSENAGTVQVAGDAYATTADTVTVATGRQGDGRIEITSGLREGQLVVLADRRLPVPGGLGADMGRGSSASPTPTPSR</sequence>
<feature type="compositionally biased region" description="Gly residues" evidence="3">
    <location>
        <begin position="132"/>
        <end position="159"/>
    </location>
</feature>
<dbReference type="InterPro" id="IPR050465">
    <property type="entry name" value="UPF0194_transport"/>
</dbReference>
<dbReference type="GO" id="GO:0030313">
    <property type="term" value="C:cell envelope"/>
    <property type="evidence" value="ECO:0007669"/>
    <property type="project" value="UniProtKB-SubCell"/>
</dbReference>
<dbReference type="InterPro" id="IPR058625">
    <property type="entry name" value="MdtA-like_BSH"/>
</dbReference>
<evidence type="ECO:0000256" key="2">
    <source>
        <dbReference type="ARBA" id="ARBA00023054"/>
    </source>
</evidence>
<organism evidence="5 6">
    <name type="scientific">Propioniciclava flava</name>
    <dbReference type="NCBI Taxonomy" id="2072026"/>
    <lineage>
        <taxon>Bacteria</taxon>
        <taxon>Bacillati</taxon>
        <taxon>Actinomycetota</taxon>
        <taxon>Actinomycetes</taxon>
        <taxon>Propionibacteriales</taxon>
        <taxon>Propionibacteriaceae</taxon>
        <taxon>Propioniciclava</taxon>
    </lineage>
</organism>
<dbReference type="OrthoDB" id="3733123at2"/>
<name>A0A4Q2EGV4_9ACTN</name>
<dbReference type="Pfam" id="PF25917">
    <property type="entry name" value="BSH_RND"/>
    <property type="match status" value="1"/>
</dbReference>
<keyword evidence="6" id="KW-1185">Reference proteome</keyword>
<dbReference type="Proteomes" id="UP000290624">
    <property type="component" value="Unassembled WGS sequence"/>
</dbReference>
<evidence type="ECO:0000256" key="3">
    <source>
        <dbReference type="SAM" id="MobiDB-lite"/>
    </source>
</evidence>
<dbReference type="Gene3D" id="2.40.420.20">
    <property type="match status" value="1"/>
</dbReference>
<feature type="domain" description="Multidrug resistance protein MdtA-like barrel-sandwich hybrid" evidence="4">
    <location>
        <begin position="66"/>
        <end position="417"/>
    </location>
</feature>
<protein>
    <recommendedName>
        <fullName evidence="4">Multidrug resistance protein MdtA-like barrel-sandwich hybrid domain-containing protein</fullName>
    </recommendedName>
</protein>
<dbReference type="Gene3D" id="2.40.50.100">
    <property type="match status" value="2"/>
</dbReference>
<dbReference type="Gene3D" id="1.10.287.470">
    <property type="entry name" value="Helix hairpin bin"/>
    <property type="match status" value="1"/>
</dbReference>
<reference evidence="5 6" key="1">
    <citation type="submission" date="2018-01" db="EMBL/GenBank/DDBJ databases">
        <title>Lactibacter flavus gen. nov., sp. nov., a novel bacterium of the family Propionibacteriaceae isolated from raw milk and dairy products.</title>
        <authorList>
            <person name="Wenning M."/>
            <person name="Breitenwieser F."/>
            <person name="Huptas C."/>
            <person name="von Neubeck M."/>
            <person name="Busse H.-J."/>
            <person name="Scherer S."/>
        </authorList>
    </citation>
    <scope>NUCLEOTIDE SEQUENCE [LARGE SCALE GENOMIC DNA]</scope>
    <source>
        <strain evidence="5 6">VG341</strain>
    </source>
</reference>
<evidence type="ECO:0000259" key="4">
    <source>
        <dbReference type="Pfam" id="PF25917"/>
    </source>
</evidence>
<accession>A0A4Q2EGV4</accession>
<feature type="compositionally biased region" description="Low complexity" evidence="3">
    <location>
        <begin position="205"/>
        <end position="237"/>
    </location>
</feature>
<dbReference type="PANTHER" id="PTHR32347">
    <property type="entry name" value="EFFLUX SYSTEM COMPONENT YKNX-RELATED"/>
    <property type="match status" value="1"/>
</dbReference>
<feature type="region of interest" description="Disordered" evidence="3">
    <location>
        <begin position="205"/>
        <end position="267"/>
    </location>
</feature>
<gene>
    <name evidence="5" type="ORF">C1706_06965</name>
</gene>
<evidence type="ECO:0000313" key="6">
    <source>
        <dbReference type="Proteomes" id="UP000290624"/>
    </source>
</evidence>
<feature type="compositionally biased region" description="Low complexity" evidence="3">
    <location>
        <begin position="244"/>
        <end position="267"/>
    </location>
</feature>
<dbReference type="PANTHER" id="PTHR32347:SF23">
    <property type="entry name" value="BLL5650 PROTEIN"/>
    <property type="match status" value="1"/>
</dbReference>
<dbReference type="EMBL" id="PPCV01000004">
    <property type="protein sequence ID" value="RXW32293.1"/>
    <property type="molecule type" value="Genomic_DNA"/>
</dbReference>
<feature type="region of interest" description="Disordered" evidence="3">
    <location>
        <begin position="572"/>
        <end position="593"/>
    </location>
</feature>
<evidence type="ECO:0000313" key="5">
    <source>
        <dbReference type="EMBL" id="RXW32293.1"/>
    </source>
</evidence>
<dbReference type="Gene3D" id="2.40.30.170">
    <property type="match status" value="1"/>
</dbReference>
<feature type="region of interest" description="Disordered" evidence="3">
    <location>
        <begin position="116"/>
        <end position="167"/>
    </location>
</feature>
<proteinExistence type="predicted"/>